<comment type="caution">
    <text evidence="1">The sequence shown here is derived from an EMBL/GenBank/DDBJ whole genome shotgun (WGS) entry which is preliminary data.</text>
</comment>
<evidence type="ECO:0000313" key="1">
    <source>
        <dbReference type="EMBL" id="MFL0164544.1"/>
    </source>
</evidence>
<organism evidence="1 2">
    <name type="scientific">Candidatus Clostridium helianthi</name>
    <dbReference type="NCBI Taxonomy" id="3381660"/>
    <lineage>
        <taxon>Bacteria</taxon>
        <taxon>Bacillati</taxon>
        <taxon>Bacillota</taxon>
        <taxon>Clostridia</taxon>
        <taxon>Eubacteriales</taxon>
        <taxon>Clostridiaceae</taxon>
        <taxon>Clostridium</taxon>
    </lineage>
</organism>
<dbReference type="RefSeq" id="WP_406760715.1">
    <property type="nucleotide sequence ID" value="NZ_JBJIAB010000005.1"/>
</dbReference>
<reference evidence="1 2" key="1">
    <citation type="submission" date="2024-11" db="EMBL/GenBank/DDBJ databases">
        <authorList>
            <person name="Heng Y.C."/>
            <person name="Lim A.C.H."/>
            <person name="Lee J.K.Y."/>
            <person name="Kittelmann S."/>
        </authorList>
    </citation>
    <scope>NUCLEOTIDE SEQUENCE [LARGE SCALE GENOMIC DNA]</scope>
    <source>
        <strain evidence="1 2">WILCCON 0112</strain>
    </source>
</reference>
<sequence length="69" mass="8099">MAYSITVKVSELYDHIKEMKDDGMDYAEIYIVEDQNSDYISTFLCFNASSKKEPLEYIDYEEIEAVKIL</sequence>
<dbReference type="EMBL" id="JBJIAB010000005">
    <property type="protein sequence ID" value="MFL0164544.1"/>
    <property type="molecule type" value="Genomic_DNA"/>
</dbReference>
<name>A0ABW8S3J6_9CLOT</name>
<protein>
    <recommendedName>
        <fullName evidence="3">Phage protein</fullName>
    </recommendedName>
</protein>
<proteinExistence type="predicted"/>
<gene>
    <name evidence="1" type="ORF">ACJDTP_05595</name>
</gene>
<keyword evidence="2" id="KW-1185">Reference proteome</keyword>
<evidence type="ECO:0000313" key="2">
    <source>
        <dbReference type="Proteomes" id="UP001623600"/>
    </source>
</evidence>
<dbReference type="Proteomes" id="UP001623600">
    <property type="component" value="Unassembled WGS sequence"/>
</dbReference>
<accession>A0ABW8S3J6</accession>
<evidence type="ECO:0008006" key="3">
    <source>
        <dbReference type="Google" id="ProtNLM"/>
    </source>
</evidence>